<keyword evidence="2 6" id="KW-0812">Transmembrane</keyword>
<evidence type="ECO:0000313" key="8">
    <source>
        <dbReference type="EnsemblFungi" id="EJT73265"/>
    </source>
</evidence>
<gene>
    <name evidence="8" type="primary">20350570</name>
    <name evidence="7" type="ORF">GGTG_10112</name>
</gene>
<evidence type="ECO:0000256" key="2">
    <source>
        <dbReference type="ARBA" id="ARBA00022692"/>
    </source>
</evidence>
<dbReference type="AlphaFoldDB" id="J3P9C9"/>
<name>J3P9C9_GAET3</name>
<dbReference type="VEuPathDB" id="FungiDB:GGTG_10112"/>
<dbReference type="STRING" id="644352.J3P9C9"/>
<evidence type="ECO:0000256" key="3">
    <source>
        <dbReference type="ARBA" id="ARBA00022989"/>
    </source>
</evidence>
<dbReference type="InterPro" id="IPR045863">
    <property type="entry name" value="CorA_TM1_TM2"/>
</dbReference>
<reference evidence="7" key="2">
    <citation type="submission" date="2010-07" db="EMBL/GenBank/DDBJ databases">
        <authorList>
            <consortium name="The Broad Institute Genome Sequencing Platform"/>
            <consortium name="Broad Institute Genome Sequencing Center for Infectious Disease"/>
            <person name="Ma L.-J."/>
            <person name="Dead R."/>
            <person name="Young S."/>
            <person name="Zeng Q."/>
            <person name="Koehrsen M."/>
            <person name="Alvarado L."/>
            <person name="Berlin A."/>
            <person name="Chapman S.B."/>
            <person name="Chen Z."/>
            <person name="Freedman E."/>
            <person name="Gellesch M."/>
            <person name="Goldberg J."/>
            <person name="Griggs A."/>
            <person name="Gujja S."/>
            <person name="Heilman E.R."/>
            <person name="Heiman D."/>
            <person name="Hepburn T."/>
            <person name="Howarth C."/>
            <person name="Jen D."/>
            <person name="Larson L."/>
            <person name="Mehta T."/>
            <person name="Neiman D."/>
            <person name="Pearson M."/>
            <person name="Roberts A."/>
            <person name="Saif S."/>
            <person name="Shea T."/>
            <person name="Shenoy N."/>
            <person name="Sisk P."/>
            <person name="Stolte C."/>
            <person name="Sykes S."/>
            <person name="Walk T."/>
            <person name="White J."/>
            <person name="Yandava C."/>
            <person name="Haas B."/>
            <person name="Nusbaum C."/>
            <person name="Birren B."/>
        </authorList>
    </citation>
    <scope>NUCLEOTIDE SEQUENCE</scope>
    <source>
        <strain evidence="7">R3-111a-1</strain>
    </source>
</reference>
<evidence type="ECO:0000256" key="6">
    <source>
        <dbReference type="SAM" id="Phobius"/>
    </source>
</evidence>
<dbReference type="EMBL" id="GL385399">
    <property type="protein sequence ID" value="EJT73265.1"/>
    <property type="molecule type" value="Genomic_DNA"/>
</dbReference>
<feature type="region of interest" description="Disordered" evidence="5">
    <location>
        <begin position="29"/>
        <end position="56"/>
    </location>
</feature>
<keyword evidence="9" id="KW-1185">Reference proteome</keyword>
<keyword evidence="3 6" id="KW-1133">Transmembrane helix</keyword>
<dbReference type="GeneID" id="20350570"/>
<evidence type="ECO:0000256" key="1">
    <source>
        <dbReference type="ARBA" id="ARBA00004141"/>
    </source>
</evidence>
<protein>
    <submittedName>
        <fullName evidence="7 8">Uncharacterized protein</fullName>
    </submittedName>
</protein>
<dbReference type="RefSeq" id="XP_009226239.1">
    <property type="nucleotide sequence ID" value="XM_009227975.1"/>
</dbReference>
<reference evidence="7" key="3">
    <citation type="submission" date="2010-09" db="EMBL/GenBank/DDBJ databases">
        <title>Annotation of Gaeumannomyces graminis var. tritici R3-111a-1.</title>
        <authorList>
            <consortium name="The Broad Institute Genome Sequencing Platform"/>
            <person name="Ma L.-J."/>
            <person name="Dead R."/>
            <person name="Young S.K."/>
            <person name="Zeng Q."/>
            <person name="Gargeya S."/>
            <person name="Fitzgerald M."/>
            <person name="Haas B."/>
            <person name="Abouelleil A."/>
            <person name="Alvarado L."/>
            <person name="Arachchi H.M."/>
            <person name="Berlin A."/>
            <person name="Brown A."/>
            <person name="Chapman S.B."/>
            <person name="Chen Z."/>
            <person name="Dunbar C."/>
            <person name="Freedman E."/>
            <person name="Gearin G."/>
            <person name="Gellesch M."/>
            <person name="Goldberg J."/>
            <person name="Griggs A."/>
            <person name="Gujja S."/>
            <person name="Heiman D."/>
            <person name="Howarth C."/>
            <person name="Larson L."/>
            <person name="Lui A."/>
            <person name="MacDonald P.J.P."/>
            <person name="Mehta T."/>
            <person name="Montmayeur A."/>
            <person name="Murphy C."/>
            <person name="Neiman D."/>
            <person name="Pearson M."/>
            <person name="Priest M."/>
            <person name="Roberts A."/>
            <person name="Saif S."/>
            <person name="Shea T."/>
            <person name="Shenoy N."/>
            <person name="Sisk P."/>
            <person name="Stolte C."/>
            <person name="Sykes S."/>
            <person name="Yandava C."/>
            <person name="Wortman J."/>
            <person name="Nusbaum C."/>
            <person name="Birren B."/>
        </authorList>
    </citation>
    <scope>NUCLEOTIDE SEQUENCE</scope>
    <source>
        <strain evidence="7">R3-111a-1</strain>
    </source>
</reference>
<reference evidence="8" key="4">
    <citation type="journal article" date="2015" name="G3 (Bethesda)">
        <title>Genome sequences of three phytopathogenic species of the Magnaporthaceae family of fungi.</title>
        <authorList>
            <person name="Okagaki L.H."/>
            <person name="Nunes C.C."/>
            <person name="Sailsbery J."/>
            <person name="Clay B."/>
            <person name="Brown D."/>
            <person name="John T."/>
            <person name="Oh Y."/>
            <person name="Young N."/>
            <person name="Fitzgerald M."/>
            <person name="Haas B.J."/>
            <person name="Zeng Q."/>
            <person name="Young S."/>
            <person name="Adiconis X."/>
            <person name="Fan L."/>
            <person name="Levin J.Z."/>
            <person name="Mitchell T.K."/>
            <person name="Okubara P.A."/>
            <person name="Farman M.L."/>
            <person name="Kohn L.M."/>
            <person name="Birren B."/>
            <person name="Ma L.-J."/>
            <person name="Dean R.A."/>
        </authorList>
    </citation>
    <scope>NUCLEOTIDE SEQUENCE</scope>
    <source>
        <strain evidence="8">R3-111a-1</strain>
    </source>
</reference>
<dbReference type="GO" id="GO:0016020">
    <property type="term" value="C:membrane"/>
    <property type="evidence" value="ECO:0007669"/>
    <property type="project" value="UniProtKB-SubCell"/>
</dbReference>
<evidence type="ECO:0000313" key="7">
    <source>
        <dbReference type="EMBL" id="EJT73265.1"/>
    </source>
</evidence>
<dbReference type="SUPFAM" id="SSF144083">
    <property type="entry name" value="Magnesium transport protein CorA, transmembrane region"/>
    <property type="match status" value="1"/>
</dbReference>
<organism evidence="7">
    <name type="scientific">Gaeumannomyces tritici (strain R3-111a-1)</name>
    <name type="common">Wheat and barley take-all root rot fungus</name>
    <name type="synonym">Gaeumannomyces graminis var. tritici</name>
    <dbReference type="NCBI Taxonomy" id="644352"/>
    <lineage>
        <taxon>Eukaryota</taxon>
        <taxon>Fungi</taxon>
        <taxon>Dikarya</taxon>
        <taxon>Ascomycota</taxon>
        <taxon>Pezizomycotina</taxon>
        <taxon>Sordariomycetes</taxon>
        <taxon>Sordariomycetidae</taxon>
        <taxon>Magnaporthales</taxon>
        <taxon>Magnaporthaceae</taxon>
        <taxon>Gaeumannomyces</taxon>
    </lineage>
</organism>
<dbReference type="EnsemblFungi" id="EJT73265">
    <property type="protein sequence ID" value="EJT73265"/>
    <property type="gene ID" value="GGTG_10112"/>
</dbReference>
<feature type="transmembrane region" description="Helical" evidence="6">
    <location>
        <begin position="225"/>
        <end position="244"/>
    </location>
</feature>
<reference evidence="9" key="1">
    <citation type="submission" date="2010-07" db="EMBL/GenBank/DDBJ databases">
        <title>The genome sequence of Gaeumannomyces graminis var. tritici strain R3-111a-1.</title>
        <authorList>
            <consortium name="The Broad Institute Genome Sequencing Platform"/>
            <person name="Ma L.-J."/>
            <person name="Dead R."/>
            <person name="Young S."/>
            <person name="Zeng Q."/>
            <person name="Koehrsen M."/>
            <person name="Alvarado L."/>
            <person name="Berlin A."/>
            <person name="Chapman S.B."/>
            <person name="Chen Z."/>
            <person name="Freedman E."/>
            <person name="Gellesch M."/>
            <person name="Goldberg J."/>
            <person name="Griggs A."/>
            <person name="Gujja S."/>
            <person name="Heilman E.R."/>
            <person name="Heiman D."/>
            <person name="Hepburn T."/>
            <person name="Howarth C."/>
            <person name="Jen D."/>
            <person name="Larson L."/>
            <person name="Mehta T."/>
            <person name="Neiman D."/>
            <person name="Pearson M."/>
            <person name="Roberts A."/>
            <person name="Saif S."/>
            <person name="Shea T."/>
            <person name="Shenoy N."/>
            <person name="Sisk P."/>
            <person name="Stolte C."/>
            <person name="Sykes S."/>
            <person name="Walk T."/>
            <person name="White J."/>
            <person name="Yandava C."/>
            <person name="Haas B."/>
            <person name="Nusbaum C."/>
            <person name="Birren B."/>
        </authorList>
    </citation>
    <scope>NUCLEOTIDE SEQUENCE [LARGE SCALE GENOMIC DNA]</scope>
    <source>
        <strain evidence="9">R3-111a-1</strain>
    </source>
</reference>
<sequence>MVLIASTPNPSASPPRTRKFRSFRENYSKLDSFPASSPSGPSQPAQRTSPAHRAPSLAREIAEELVKTGVGPGTLTEQSILLQLSLHPIRVICSEWAMYSLLMGRYVKLFEYSTKSLQKKISDITDINHPEHPIKLLNSWRRRGQLGAARTKAIKWFLEQHQPRAEDGKDLRKKWDALTQDVDHVARQIGEYRGVLEGMVPTLTMAIQLEDAKRAAEEALHVKQLTLVALVFLPLSYVCGLFSMSEYFSVQGGRTWLYWAASVPLLVFVLLLSLSWVRPMCVRIWRSTRKVFFGPGKKERGN</sequence>
<feature type="transmembrane region" description="Helical" evidence="6">
    <location>
        <begin position="256"/>
        <end position="277"/>
    </location>
</feature>
<dbReference type="HOGENOM" id="CLU_921482_0_0_1"/>
<evidence type="ECO:0000313" key="9">
    <source>
        <dbReference type="Proteomes" id="UP000006039"/>
    </source>
</evidence>
<reference evidence="8" key="5">
    <citation type="submission" date="2018-04" db="UniProtKB">
        <authorList>
            <consortium name="EnsemblFungi"/>
        </authorList>
    </citation>
    <scope>IDENTIFICATION</scope>
    <source>
        <strain evidence="8">R3-111a-1</strain>
    </source>
</reference>
<evidence type="ECO:0000256" key="4">
    <source>
        <dbReference type="ARBA" id="ARBA00023136"/>
    </source>
</evidence>
<comment type="subcellular location">
    <subcellularLocation>
        <location evidence="1">Membrane</location>
        <topology evidence="1">Multi-pass membrane protein</topology>
    </subcellularLocation>
</comment>
<dbReference type="eggNOG" id="ENOG502SJAE">
    <property type="taxonomic scope" value="Eukaryota"/>
</dbReference>
<feature type="compositionally biased region" description="Low complexity" evidence="5">
    <location>
        <begin position="34"/>
        <end position="46"/>
    </location>
</feature>
<dbReference type="Gene3D" id="1.20.58.340">
    <property type="entry name" value="Magnesium transport protein CorA, transmembrane region"/>
    <property type="match status" value="1"/>
</dbReference>
<proteinExistence type="predicted"/>
<dbReference type="Proteomes" id="UP000006039">
    <property type="component" value="Unassembled WGS sequence"/>
</dbReference>
<dbReference type="OrthoDB" id="5428055at2759"/>
<accession>J3P9C9</accession>
<keyword evidence="4 6" id="KW-0472">Membrane</keyword>
<evidence type="ECO:0000256" key="5">
    <source>
        <dbReference type="SAM" id="MobiDB-lite"/>
    </source>
</evidence>